<keyword evidence="10" id="KW-1185">Reference proteome</keyword>
<evidence type="ECO:0000256" key="5">
    <source>
        <dbReference type="ARBA" id="ARBA00022989"/>
    </source>
</evidence>
<dbReference type="InterPro" id="IPR000742">
    <property type="entry name" value="EGF"/>
</dbReference>
<feature type="transmembrane region" description="Helical" evidence="8">
    <location>
        <begin position="637"/>
        <end position="656"/>
    </location>
</feature>
<proteinExistence type="inferred from homology"/>
<feature type="transmembrane region" description="Helical" evidence="8">
    <location>
        <begin position="523"/>
        <end position="546"/>
    </location>
</feature>
<organism evidence="10 11">
    <name type="scientific">Limulus polyphemus</name>
    <name type="common">Atlantic horseshoe crab</name>
    <dbReference type="NCBI Taxonomy" id="6850"/>
    <lineage>
        <taxon>Eukaryota</taxon>
        <taxon>Metazoa</taxon>
        <taxon>Ecdysozoa</taxon>
        <taxon>Arthropoda</taxon>
        <taxon>Chelicerata</taxon>
        <taxon>Merostomata</taxon>
        <taxon>Xiphosura</taxon>
        <taxon>Limulidae</taxon>
        <taxon>Limulus</taxon>
    </lineage>
</organism>
<keyword evidence="5 8" id="KW-1133">Transmembrane helix</keyword>
<comment type="similarity">
    <text evidence="2">Belongs to the TMEM8 family.</text>
</comment>
<dbReference type="RefSeq" id="XP_022258887.1">
    <property type="nucleotide sequence ID" value="XM_022403179.1"/>
</dbReference>
<reference evidence="11" key="1">
    <citation type="submission" date="2025-08" db="UniProtKB">
        <authorList>
            <consortium name="RefSeq"/>
        </authorList>
    </citation>
    <scope>IDENTIFICATION</scope>
    <source>
        <tissue evidence="11">Muscle</tissue>
    </source>
</reference>
<dbReference type="PROSITE" id="PS00022">
    <property type="entry name" value="EGF_1"/>
    <property type="match status" value="1"/>
</dbReference>
<keyword evidence="7" id="KW-1015">Disulfide bond</keyword>
<feature type="disulfide bond" evidence="7">
    <location>
        <begin position="444"/>
        <end position="453"/>
    </location>
</feature>
<evidence type="ECO:0000256" key="1">
    <source>
        <dbReference type="ARBA" id="ARBA00004651"/>
    </source>
</evidence>
<gene>
    <name evidence="11" type="primary">LOC106474924</name>
</gene>
<keyword evidence="3" id="KW-1003">Cell membrane</keyword>
<evidence type="ECO:0000256" key="7">
    <source>
        <dbReference type="PROSITE-ProRule" id="PRU00076"/>
    </source>
</evidence>
<feature type="transmembrane region" description="Helical" evidence="8">
    <location>
        <begin position="432"/>
        <end position="451"/>
    </location>
</feature>
<dbReference type="Pfam" id="PF12036">
    <property type="entry name" value="DUF3522"/>
    <property type="match status" value="1"/>
</dbReference>
<dbReference type="PROSITE" id="PS50026">
    <property type="entry name" value="EGF_3"/>
    <property type="match status" value="1"/>
</dbReference>
<feature type="transmembrane region" description="Helical" evidence="8">
    <location>
        <begin position="491"/>
        <end position="511"/>
    </location>
</feature>
<evidence type="ECO:0000256" key="4">
    <source>
        <dbReference type="ARBA" id="ARBA00022692"/>
    </source>
</evidence>
<evidence type="ECO:0000259" key="9">
    <source>
        <dbReference type="PROSITE" id="PS50026"/>
    </source>
</evidence>
<evidence type="ECO:0000256" key="2">
    <source>
        <dbReference type="ARBA" id="ARBA00005542"/>
    </source>
</evidence>
<keyword evidence="6 8" id="KW-0472">Membrane</keyword>
<evidence type="ECO:0000256" key="8">
    <source>
        <dbReference type="SAM" id="Phobius"/>
    </source>
</evidence>
<feature type="transmembrane region" description="Helical" evidence="8">
    <location>
        <begin position="575"/>
        <end position="597"/>
    </location>
</feature>
<feature type="transmembrane region" description="Helical" evidence="8">
    <location>
        <begin position="463"/>
        <end position="485"/>
    </location>
</feature>
<feature type="non-terminal residue" evidence="11">
    <location>
        <position position="1"/>
    </location>
</feature>
<evidence type="ECO:0000313" key="10">
    <source>
        <dbReference type="Proteomes" id="UP000694941"/>
    </source>
</evidence>
<dbReference type="PANTHER" id="PTHR14319:SF3">
    <property type="entry name" value="TRANSMEMBRANE PROTEIN-LIKE PROTEIN"/>
    <property type="match status" value="1"/>
</dbReference>
<evidence type="ECO:0000313" key="11">
    <source>
        <dbReference type="RefSeq" id="XP_022258887.1"/>
    </source>
</evidence>
<feature type="transmembrane region" description="Helical" evidence="8">
    <location>
        <begin position="609"/>
        <end position="631"/>
    </location>
</feature>
<dbReference type="GeneID" id="106474924"/>
<keyword evidence="4 8" id="KW-0812">Transmembrane</keyword>
<sequence>YLQYGSYPVVNPQNETFPPQFHVHRQYLHHVTLQTDSEPVHLNISGPLAGDWFAVAFVAEKSNRIVQKGLHLQCKAWLTSSLRLQIAEEVLSLSPNQPLSQQISIMQYYRFYTPRDTWSATITISSCAVLPIASDVQCPLILVVKPLALPSVEQDLNLQDQSVVNCTHTVSGEACSTVVTPSAENWNYILVTVENATVEFSIHVEFTVCQDDSKKLLLTPEEATETPQLSSSSYSQLVVKPTPVFSFINTSCWKNVPLVRHTMVENFAFRYEPLSSDNSSSTSSALNITTDETTLFKFDIYPIQDIGGTLEINIVLPSTINITMNNITIAACLEYTMRPRLSANGSCGSDISNNVNTSSEDHRVLTMLVPYPEAGPWYLALTPRCYFQENEGNENEVVDVRCYSNTTHINLNIKSSSCIQDGCGDHGKCYRYFSGGFIFSTCVCSSGWRGWGCTDETNAISDFQLLLGVLLLTLSNIFFIPAIVLSVYRHYYTEALIYFVTMFFSTFYHACDAEMYTFCIMRLSVLQFCDFYSAILAFWVTLIVMADLPATLQSLTHMAGAVGIALGVEYDRTGLWVFLVPSGVGLIILTISWISHCRYQRACYPRKRTWLLCLLPGVINAAVGLVIFAFLQTDENYKYVHSAWHAAMALSVLFLLPERRESKGRDRSLNTSNCHVEELNDLNATFVYDGHQFLLPSSP</sequence>
<comment type="subcellular location">
    <subcellularLocation>
        <location evidence="1">Cell membrane</location>
        <topology evidence="1">Multi-pass membrane protein</topology>
    </subcellularLocation>
</comment>
<accession>A0ABM1TSN1</accession>
<name>A0ABM1TSN1_LIMPO</name>
<feature type="domain" description="EGF-like" evidence="9">
    <location>
        <begin position="414"/>
        <end position="454"/>
    </location>
</feature>
<evidence type="ECO:0000256" key="6">
    <source>
        <dbReference type="ARBA" id="ARBA00023136"/>
    </source>
</evidence>
<dbReference type="PANTHER" id="PTHR14319">
    <property type="entry name" value="FIVE-SPAN TRANSMEMBRANE PROTEIN M83"/>
    <property type="match status" value="1"/>
</dbReference>
<dbReference type="PROSITE" id="PS01186">
    <property type="entry name" value="EGF_2"/>
    <property type="match status" value="1"/>
</dbReference>
<dbReference type="InterPro" id="IPR021910">
    <property type="entry name" value="NGX6/PGAP6/MYMK"/>
</dbReference>
<protein>
    <submittedName>
        <fullName evidence="11">Transmembrane protein 8B-like</fullName>
    </submittedName>
</protein>
<comment type="caution">
    <text evidence="7">Lacks conserved residue(s) required for the propagation of feature annotation.</text>
</comment>
<evidence type="ECO:0000256" key="3">
    <source>
        <dbReference type="ARBA" id="ARBA00022475"/>
    </source>
</evidence>
<dbReference type="Proteomes" id="UP000694941">
    <property type="component" value="Unplaced"/>
</dbReference>
<keyword evidence="7" id="KW-0245">EGF-like domain</keyword>